<comment type="caution">
    <text evidence="1">The sequence shown here is derived from an EMBL/GenBank/DDBJ whole genome shotgun (WGS) entry which is preliminary data.</text>
</comment>
<dbReference type="InterPro" id="IPR021146">
    <property type="entry name" value="Phage_gp6-like_head-tail"/>
</dbReference>
<dbReference type="OrthoDB" id="1701341at2"/>
<organism evidence="1 2">
    <name type="scientific">Aerococcus viridans</name>
    <dbReference type="NCBI Taxonomy" id="1377"/>
    <lineage>
        <taxon>Bacteria</taxon>
        <taxon>Bacillati</taxon>
        <taxon>Bacillota</taxon>
        <taxon>Bacilli</taxon>
        <taxon>Lactobacillales</taxon>
        <taxon>Aerococcaceae</taxon>
        <taxon>Aerococcus</taxon>
    </lineage>
</organism>
<dbReference type="Pfam" id="PF05135">
    <property type="entry name" value="Phage_connect_1"/>
    <property type="match status" value="1"/>
</dbReference>
<sequence>MLEQVKLLKGITDRAQDDLIKLIIADSESRILGYINAHKAEPLVDIPPDIEYILRDVAVVRFNRLNSEGANEDSEEGRAFKWKSGYLSEYEDILAGYFDPVEDLSKPGYLRVIF</sequence>
<reference evidence="1 2" key="1">
    <citation type="submission" date="2017-09" db="EMBL/GenBank/DDBJ databases">
        <title>Bacterial strain isolated from the female urinary microbiota.</title>
        <authorList>
            <person name="Thomas-White K."/>
            <person name="Kumar N."/>
            <person name="Forster S."/>
            <person name="Putonti C."/>
            <person name="Lawley T."/>
            <person name="Wolfe A.J."/>
        </authorList>
    </citation>
    <scope>NUCLEOTIDE SEQUENCE [LARGE SCALE GENOMIC DNA]</scope>
    <source>
        <strain evidence="1 2">UMB0240</strain>
    </source>
</reference>
<dbReference type="AlphaFoldDB" id="A0A2N6UG00"/>
<accession>A0A2N6UG00</accession>
<dbReference type="EMBL" id="PNHQ01000002">
    <property type="protein sequence ID" value="PMC80541.1"/>
    <property type="molecule type" value="Genomic_DNA"/>
</dbReference>
<keyword evidence="2" id="KW-1185">Reference proteome</keyword>
<protein>
    <recommendedName>
        <fullName evidence="3">Phage gp6-like head-tail connector protein</fullName>
    </recommendedName>
</protein>
<dbReference type="RefSeq" id="WP_102198784.1">
    <property type="nucleotide sequence ID" value="NZ_PNHQ01000002.1"/>
</dbReference>
<dbReference type="Proteomes" id="UP000235701">
    <property type="component" value="Unassembled WGS sequence"/>
</dbReference>
<evidence type="ECO:0000313" key="1">
    <source>
        <dbReference type="EMBL" id="PMC80541.1"/>
    </source>
</evidence>
<proteinExistence type="predicted"/>
<gene>
    <name evidence="1" type="ORF">CJ191_01150</name>
</gene>
<name>A0A2N6UG00_9LACT</name>
<evidence type="ECO:0008006" key="3">
    <source>
        <dbReference type="Google" id="ProtNLM"/>
    </source>
</evidence>
<evidence type="ECO:0000313" key="2">
    <source>
        <dbReference type="Proteomes" id="UP000235701"/>
    </source>
</evidence>